<dbReference type="Gene3D" id="2.40.50.140">
    <property type="entry name" value="Nucleic acid-binding proteins"/>
    <property type="match status" value="1"/>
</dbReference>
<dbReference type="CDD" id="cd07971">
    <property type="entry name" value="OBF_DNA_ligase_LigD"/>
    <property type="match status" value="1"/>
</dbReference>
<dbReference type="InterPro" id="IPR012340">
    <property type="entry name" value="NA-bd_OB-fold"/>
</dbReference>
<dbReference type="InterPro" id="IPR016059">
    <property type="entry name" value="DNA_ligase_ATP-dep_CS"/>
</dbReference>
<dbReference type="PANTHER" id="PTHR45674">
    <property type="entry name" value="DNA LIGASE 1/3 FAMILY MEMBER"/>
    <property type="match status" value="1"/>
</dbReference>
<comment type="similarity">
    <text evidence="1">Belongs to the ATP-dependent DNA ligase family.</text>
</comment>
<dbReference type="EMBL" id="JACHIW010000002">
    <property type="protein sequence ID" value="MBB5159388.1"/>
    <property type="molecule type" value="Genomic_DNA"/>
</dbReference>
<reference evidence="6 7" key="1">
    <citation type="submission" date="2020-08" db="EMBL/GenBank/DDBJ databases">
        <title>Sequencing the genomes of 1000 actinobacteria strains.</title>
        <authorList>
            <person name="Klenk H.-P."/>
        </authorList>
    </citation>
    <scope>NUCLEOTIDE SEQUENCE [LARGE SCALE GENOMIC DNA]</scope>
    <source>
        <strain evidence="6 7">DSM 45584</strain>
    </source>
</reference>
<evidence type="ECO:0000256" key="3">
    <source>
        <dbReference type="ARBA" id="ARBA00022598"/>
    </source>
</evidence>
<dbReference type="Pfam" id="PF04679">
    <property type="entry name" value="DNA_ligase_A_C"/>
    <property type="match status" value="1"/>
</dbReference>
<evidence type="ECO:0000256" key="4">
    <source>
        <dbReference type="ARBA" id="ARBA00034003"/>
    </source>
</evidence>
<dbReference type="AlphaFoldDB" id="A0A840QJI7"/>
<proteinExistence type="inferred from homology"/>
<dbReference type="Pfam" id="PF01068">
    <property type="entry name" value="DNA_ligase_A_M"/>
    <property type="match status" value="1"/>
</dbReference>
<dbReference type="Gene3D" id="3.30.470.30">
    <property type="entry name" value="DNA ligase/mRNA capping enzyme"/>
    <property type="match status" value="1"/>
</dbReference>
<evidence type="ECO:0000313" key="7">
    <source>
        <dbReference type="Proteomes" id="UP000584374"/>
    </source>
</evidence>
<dbReference type="SUPFAM" id="SSF50249">
    <property type="entry name" value="Nucleic acid-binding proteins"/>
    <property type="match status" value="1"/>
</dbReference>
<comment type="catalytic activity">
    <reaction evidence="4">
        <text>ATP + (deoxyribonucleotide)n-3'-hydroxyl + 5'-phospho-(deoxyribonucleotide)m = (deoxyribonucleotide)n+m + AMP + diphosphate.</text>
        <dbReference type="EC" id="6.5.1.1"/>
    </reaction>
</comment>
<dbReference type="NCBIfam" id="TIGR02779">
    <property type="entry name" value="NHEJ_ligase_lig"/>
    <property type="match status" value="1"/>
</dbReference>
<dbReference type="Proteomes" id="UP000584374">
    <property type="component" value="Unassembled WGS sequence"/>
</dbReference>
<dbReference type="InterPro" id="IPR014146">
    <property type="entry name" value="LigD_ligase_dom"/>
</dbReference>
<keyword evidence="7" id="KW-1185">Reference proteome</keyword>
<dbReference type="InterPro" id="IPR012310">
    <property type="entry name" value="DNA_ligase_ATP-dep_cent"/>
</dbReference>
<accession>A0A840QJI7</accession>
<feature type="domain" description="ATP-dependent DNA ligase family profile" evidence="5">
    <location>
        <begin position="110"/>
        <end position="234"/>
    </location>
</feature>
<dbReference type="InterPro" id="IPR050191">
    <property type="entry name" value="ATP-dep_DNA_ligase"/>
</dbReference>
<evidence type="ECO:0000256" key="1">
    <source>
        <dbReference type="ARBA" id="ARBA00007572"/>
    </source>
</evidence>
<comment type="caution">
    <text evidence="6">The sequence shown here is derived from an EMBL/GenBank/DDBJ whole genome shotgun (WGS) entry which is preliminary data.</text>
</comment>
<dbReference type="SUPFAM" id="SSF56091">
    <property type="entry name" value="DNA ligase/mRNA capping enzyme, catalytic domain"/>
    <property type="match status" value="1"/>
</dbReference>
<name>A0A840QJI7_9PSEU</name>
<dbReference type="PANTHER" id="PTHR45674:SF4">
    <property type="entry name" value="DNA LIGASE 1"/>
    <property type="match status" value="1"/>
</dbReference>
<dbReference type="EC" id="6.5.1.1" evidence="2"/>
<dbReference type="GO" id="GO:0003910">
    <property type="term" value="F:DNA ligase (ATP) activity"/>
    <property type="evidence" value="ECO:0007669"/>
    <property type="project" value="UniProtKB-EC"/>
</dbReference>
<dbReference type="GO" id="GO:0005524">
    <property type="term" value="F:ATP binding"/>
    <property type="evidence" value="ECO:0007669"/>
    <property type="project" value="InterPro"/>
</dbReference>
<dbReference type="GO" id="GO:0006281">
    <property type="term" value="P:DNA repair"/>
    <property type="evidence" value="ECO:0007669"/>
    <property type="project" value="InterPro"/>
</dbReference>
<dbReference type="PROSITE" id="PS00697">
    <property type="entry name" value="DNA_LIGASE_A1"/>
    <property type="match status" value="1"/>
</dbReference>
<evidence type="ECO:0000256" key="2">
    <source>
        <dbReference type="ARBA" id="ARBA00012727"/>
    </source>
</evidence>
<dbReference type="GO" id="GO:0006310">
    <property type="term" value="P:DNA recombination"/>
    <property type="evidence" value="ECO:0007669"/>
    <property type="project" value="InterPro"/>
</dbReference>
<dbReference type="RefSeq" id="WP_246471940.1">
    <property type="nucleotide sequence ID" value="NZ_JACHIW010000002.1"/>
</dbReference>
<dbReference type="CDD" id="cd07906">
    <property type="entry name" value="Adenylation_DNA_ligase_LigD_LigC"/>
    <property type="match status" value="1"/>
</dbReference>
<dbReference type="PROSITE" id="PS50160">
    <property type="entry name" value="DNA_LIGASE_A3"/>
    <property type="match status" value="1"/>
</dbReference>
<evidence type="ECO:0000259" key="5">
    <source>
        <dbReference type="PROSITE" id="PS50160"/>
    </source>
</evidence>
<sequence>MAAQPQVPAWVARGPMLPTAGSPPTSPGFAAEIKWDGMRALVVAGPDGIRVISRSGRDVTTSFPELRALTEVIGTRRVVLDGEIVALGTSGQPDFVRLQDRIHRPLPTTAVLRDVPVCLYLFDLLHLDGADLLATPYLDRRDRLTTLGLERGPIRVPDYYTDVSPAQMLEIARQHHLEGIVAKRLNSRYIPGKRSPDWIKTAIRTTTDVVIGGWVPGSGRYRHLVGSLLVGLYDQTGTLRYAGHVGTGFSDRDRKVLAEGLDELSRPASPFADAVPQEFARYARWIEPVVTAEISYRERTADGRLRHPSFRHIVAPEQ</sequence>
<dbReference type="InterPro" id="IPR012309">
    <property type="entry name" value="DNA_ligase_ATP-dep_C"/>
</dbReference>
<organism evidence="6 7">
    <name type="scientific">Saccharopolyspora phatthalungensis</name>
    <dbReference type="NCBI Taxonomy" id="664693"/>
    <lineage>
        <taxon>Bacteria</taxon>
        <taxon>Bacillati</taxon>
        <taxon>Actinomycetota</taxon>
        <taxon>Actinomycetes</taxon>
        <taxon>Pseudonocardiales</taxon>
        <taxon>Pseudonocardiaceae</taxon>
        <taxon>Saccharopolyspora</taxon>
    </lineage>
</organism>
<protein>
    <recommendedName>
        <fullName evidence="2">DNA ligase (ATP)</fullName>
        <ecNumber evidence="2">6.5.1.1</ecNumber>
    </recommendedName>
</protein>
<keyword evidence="3 6" id="KW-0436">Ligase</keyword>
<evidence type="ECO:0000313" key="6">
    <source>
        <dbReference type="EMBL" id="MBB5159388.1"/>
    </source>
</evidence>
<dbReference type="Gene3D" id="3.30.1490.70">
    <property type="match status" value="1"/>
</dbReference>
<gene>
    <name evidence="6" type="ORF">BJ970_006987</name>
</gene>